<dbReference type="InterPro" id="IPR052942">
    <property type="entry name" value="LPS_cholinephosphotransferase"/>
</dbReference>
<dbReference type="Gene3D" id="3.40.50.720">
    <property type="entry name" value="NAD(P)-binding Rossmann-like Domain"/>
    <property type="match status" value="1"/>
</dbReference>
<dbReference type="Proteomes" id="UP000182400">
    <property type="component" value="Unassembled WGS sequence"/>
</dbReference>
<dbReference type="InterPro" id="IPR007074">
    <property type="entry name" value="LicD/FKTN/FKRP_NTP_transf"/>
</dbReference>
<gene>
    <name evidence="2" type="ORF">SAMN05216601_102408</name>
</gene>
<dbReference type="PANTHER" id="PTHR43404:SF1">
    <property type="entry name" value="MNN4P"/>
    <property type="match status" value="1"/>
</dbReference>
<evidence type="ECO:0000313" key="2">
    <source>
        <dbReference type="EMBL" id="SFO83080.1"/>
    </source>
</evidence>
<evidence type="ECO:0000259" key="1">
    <source>
        <dbReference type="Pfam" id="PF04991"/>
    </source>
</evidence>
<dbReference type="STRING" id="658457.SAMN05216601_102408"/>
<dbReference type="EMBL" id="FOWP01000002">
    <property type="protein sequence ID" value="SFO83080.1"/>
    <property type="molecule type" value="Genomic_DNA"/>
</dbReference>
<reference evidence="2 3" key="1">
    <citation type="submission" date="2016-10" db="EMBL/GenBank/DDBJ databases">
        <authorList>
            <person name="de Groot N.N."/>
        </authorList>
    </citation>
    <scope>NUCLEOTIDE SEQUENCE [LARGE SCALE GENOMIC DNA]</scope>
    <source>
        <strain evidence="2 3">CCUG 59231</strain>
    </source>
</reference>
<organism evidence="2 3">
    <name type="scientific">Ectopseudomonas composti</name>
    <dbReference type="NCBI Taxonomy" id="658457"/>
    <lineage>
        <taxon>Bacteria</taxon>
        <taxon>Pseudomonadati</taxon>
        <taxon>Pseudomonadota</taxon>
        <taxon>Gammaproteobacteria</taxon>
        <taxon>Pseudomonadales</taxon>
        <taxon>Pseudomonadaceae</taxon>
        <taxon>Ectopseudomonas</taxon>
    </lineage>
</organism>
<dbReference type="InterPro" id="IPR036291">
    <property type="entry name" value="NAD(P)-bd_dom_sf"/>
</dbReference>
<sequence>MQELKGKKLVLFGAGRSGEIFAENAKGLEVLAFADNDVKKQGQQLMGFPIIAPERIAESGCEVIVVTTVCPTQRIVEQLISLGLGDIPLITPDKAVLKGTQNHPFSHPLTKQIARELIVALDELASRAGVDLYLDYGTLLGAFREQDFIAWDDDIDMSVKDEQLDALLVLVQKDKRWLPQYPGVEWSVQVVTAGTHRLGVLIAFDNAPGERCVLPLELAVTNRVVRDGQSVMSGKMLEFFCPASFFDGHDTVEFFGRRFKTPVNPTGYLDFIYGDWRKPKQNMSFSEYQGIREVPQDQVEEINYQKL</sequence>
<dbReference type="RefSeq" id="WP_074937335.1">
    <property type="nucleotide sequence ID" value="NZ_FOWP01000002.1"/>
</dbReference>
<proteinExistence type="predicted"/>
<dbReference type="GO" id="GO:0009100">
    <property type="term" value="P:glycoprotein metabolic process"/>
    <property type="evidence" value="ECO:0007669"/>
    <property type="project" value="UniProtKB-ARBA"/>
</dbReference>
<protein>
    <submittedName>
        <fullName evidence="2">LicD family protein</fullName>
    </submittedName>
</protein>
<accession>A0A1I5KDH9</accession>
<dbReference type="PANTHER" id="PTHR43404">
    <property type="entry name" value="LIPOPOLYSACCHARIDE CHOLINEPHOSPHOTRANSFERASE LICD"/>
    <property type="match status" value="1"/>
</dbReference>
<dbReference type="SUPFAM" id="SSF51735">
    <property type="entry name" value="NAD(P)-binding Rossmann-fold domains"/>
    <property type="match status" value="1"/>
</dbReference>
<evidence type="ECO:0000313" key="3">
    <source>
        <dbReference type="Proteomes" id="UP000182400"/>
    </source>
</evidence>
<dbReference type="AlphaFoldDB" id="A0A1I5KDH9"/>
<dbReference type="OrthoDB" id="9786100at2"/>
<name>A0A1I5KDH9_9GAMM</name>
<dbReference type="Pfam" id="PF04991">
    <property type="entry name" value="LicD"/>
    <property type="match status" value="1"/>
</dbReference>
<feature type="domain" description="LicD/FKTN/FKRP nucleotidyltransferase" evidence="1">
    <location>
        <begin position="127"/>
        <end position="173"/>
    </location>
</feature>